<accession>A0AC58TDY6</accession>
<reference evidence="2" key="2">
    <citation type="submission" date="2025-08" db="UniProtKB">
        <authorList>
            <consortium name="RefSeq"/>
        </authorList>
    </citation>
    <scope>IDENTIFICATION</scope>
    <source>
        <tissue evidence="2">Leaf</tissue>
    </source>
</reference>
<organism evidence="1 2">
    <name type="scientific">Nicotiana tabacum</name>
    <name type="common">Common tobacco</name>
    <dbReference type="NCBI Taxonomy" id="4097"/>
    <lineage>
        <taxon>Eukaryota</taxon>
        <taxon>Viridiplantae</taxon>
        <taxon>Streptophyta</taxon>
        <taxon>Embryophyta</taxon>
        <taxon>Tracheophyta</taxon>
        <taxon>Spermatophyta</taxon>
        <taxon>Magnoliopsida</taxon>
        <taxon>eudicotyledons</taxon>
        <taxon>Gunneridae</taxon>
        <taxon>Pentapetalae</taxon>
        <taxon>asterids</taxon>
        <taxon>lamiids</taxon>
        <taxon>Solanales</taxon>
        <taxon>Solanaceae</taxon>
        <taxon>Nicotianoideae</taxon>
        <taxon>Nicotianeae</taxon>
        <taxon>Nicotiana</taxon>
    </lineage>
</organism>
<keyword evidence="1" id="KW-1185">Reference proteome</keyword>
<evidence type="ECO:0000313" key="2">
    <source>
        <dbReference type="RefSeq" id="XP_075095433.1"/>
    </source>
</evidence>
<dbReference type="Proteomes" id="UP000790787">
    <property type="component" value="Chromosome 19"/>
</dbReference>
<name>A0AC58TDY6_TOBAC</name>
<sequence>MSSPSFEDMMNPERGGSRCRSRRWRPQPNLIGFFYQTRDTYERSKIRFFFLSEEEESSLVIDGSLDESVNFLSKKRVCIVASSNDFLLCNDLTRVYYVYNPATRQRLALPKPRMKTNDPTVGFICKVDDSDKDVISFTVVRHWDFLSSVTVECFSSETNVWTVNNLNVDARPLRQWNYKTMKSPSAGVIDGVFCWLDYGQQITAYDRVHKRFWGLELPRDEDMVFGDHCFLGFSGGAFYYALNVGTTITVWRLESNIRSRDLQNMEIHPAIPHVFYLIVRGISVSTHGSGLVQRIS</sequence>
<dbReference type="RefSeq" id="XP_075095433.1">
    <property type="nucleotide sequence ID" value="XM_075239332.1"/>
</dbReference>
<proteinExistence type="predicted"/>
<reference evidence="1" key="1">
    <citation type="journal article" date="2014" name="Nat. Commun.">
        <title>The tobacco genome sequence and its comparison with those of tomato and potato.</title>
        <authorList>
            <person name="Sierro N."/>
            <person name="Battey J.N."/>
            <person name="Ouadi S."/>
            <person name="Bakaher N."/>
            <person name="Bovet L."/>
            <person name="Willig A."/>
            <person name="Goepfert S."/>
            <person name="Peitsch M.C."/>
            <person name="Ivanov N.V."/>
        </authorList>
    </citation>
    <scope>NUCLEOTIDE SEQUENCE [LARGE SCALE GENOMIC DNA]</scope>
</reference>
<evidence type="ECO:0000313" key="1">
    <source>
        <dbReference type="Proteomes" id="UP000790787"/>
    </source>
</evidence>
<gene>
    <name evidence="2" type="primary">LOC142173707</name>
</gene>
<protein>
    <submittedName>
        <fullName evidence="2">F-box protein At5g03970-like</fullName>
    </submittedName>
</protein>